<comment type="similarity">
    <text evidence="2">Belongs to the EamA transporter family.</text>
</comment>
<sequence>MAERNSRVTSWGVLVVALGASLWAVDAPIRKPLTDVLPATSIVFAEHLFLALYSLPMVIAARRVFSQLRLSGWLALLAIAWGGSGLATVLFTQAFKVGNPTTAILLQKLQPMIAVLLAALILKERLPRLYWPCFAVALVGAYLVSFGRQALEPFWRLPQDRVLTAVLAVSAAALWGGSTVFGRYLLHGISFPTLAAARFLFALPFLAALAAVQGVFTTTFEVGLAQEPVRLFILALVPGLLAMLIYYLGLSRTRASYATLAELSYPAAAVIVNWFALDARVDAVQVLGFVLLWSAITALTWIPSPRPAAEAQPVTT</sequence>
<gene>
    <name evidence="8" type="ORF">NET02_14815</name>
</gene>
<dbReference type="PANTHER" id="PTHR32322:SF2">
    <property type="entry name" value="EAMA DOMAIN-CONTAINING PROTEIN"/>
    <property type="match status" value="1"/>
</dbReference>
<comment type="caution">
    <text evidence="8">The sequence shown here is derived from an EMBL/GenBank/DDBJ whole genome shotgun (WGS) entry which is preliminary data.</text>
</comment>
<reference evidence="8" key="1">
    <citation type="submission" date="2022-06" db="EMBL/GenBank/DDBJ databases">
        <title>CFH 74404 Thermomicrobiaceae sp.</title>
        <authorList>
            <person name="Ming H."/>
            <person name="Li W.-J."/>
            <person name="Zhao Z."/>
        </authorList>
    </citation>
    <scope>NUCLEOTIDE SEQUENCE</scope>
    <source>
        <strain evidence="8">CFH 74404</strain>
    </source>
</reference>
<keyword evidence="9" id="KW-1185">Reference proteome</keyword>
<feature type="domain" description="EamA" evidence="7">
    <location>
        <begin position="165"/>
        <end position="297"/>
    </location>
</feature>
<dbReference type="GO" id="GO:0016020">
    <property type="term" value="C:membrane"/>
    <property type="evidence" value="ECO:0007669"/>
    <property type="project" value="UniProtKB-SubCell"/>
</dbReference>
<dbReference type="Proteomes" id="UP001165306">
    <property type="component" value="Unassembled WGS sequence"/>
</dbReference>
<evidence type="ECO:0000256" key="6">
    <source>
        <dbReference type="SAM" id="Phobius"/>
    </source>
</evidence>
<dbReference type="Pfam" id="PF00892">
    <property type="entry name" value="EamA"/>
    <property type="match status" value="2"/>
</dbReference>
<feature type="transmembrane region" description="Helical" evidence="6">
    <location>
        <begin position="101"/>
        <end position="122"/>
    </location>
</feature>
<evidence type="ECO:0000256" key="4">
    <source>
        <dbReference type="ARBA" id="ARBA00022989"/>
    </source>
</evidence>
<keyword evidence="5 6" id="KW-0472">Membrane</keyword>
<feature type="transmembrane region" description="Helical" evidence="6">
    <location>
        <begin position="229"/>
        <end position="250"/>
    </location>
</feature>
<feature type="transmembrane region" description="Helical" evidence="6">
    <location>
        <begin position="283"/>
        <end position="302"/>
    </location>
</feature>
<feature type="domain" description="EamA" evidence="7">
    <location>
        <begin position="11"/>
        <end position="145"/>
    </location>
</feature>
<dbReference type="InterPro" id="IPR000620">
    <property type="entry name" value="EamA_dom"/>
</dbReference>
<protein>
    <submittedName>
        <fullName evidence="8">DMT family transporter</fullName>
    </submittedName>
</protein>
<proteinExistence type="inferred from homology"/>
<dbReference type="InterPro" id="IPR037185">
    <property type="entry name" value="EmrE-like"/>
</dbReference>
<evidence type="ECO:0000256" key="5">
    <source>
        <dbReference type="ARBA" id="ARBA00023136"/>
    </source>
</evidence>
<accession>A0AA42BC12</accession>
<dbReference type="AlphaFoldDB" id="A0AA42BC12"/>
<feature type="transmembrane region" description="Helical" evidence="6">
    <location>
        <begin position="129"/>
        <end position="151"/>
    </location>
</feature>
<dbReference type="EMBL" id="JAMSLR010000015">
    <property type="protein sequence ID" value="MCM8750420.1"/>
    <property type="molecule type" value="Genomic_DNA"/>
</dbReference>
<evidence type="ECO:0000256" key="3">
    <source>
        <dbReference type="ARBA" id="ARBA00022692"/>
    </source>
</evidence>
<feature type="transmembrane region" description="Helical" evidence="6">
    <location>
        <begin position="163"/>
        <end position="186"/>
    </location>
</feature>
<dbReference type="InterPro" id="IPR050638">
    <property type="entry name" value="AA-Vitamin_Transporters"/>
</dbReference>
<feature type="transmembrane region" description="Helical" evidence="6">
    <location>
        <begin position="40"/>
        <end position="61"/>
    </location>
</feature>
<dbReference type="RefSeq" id="WP_284058208.1">
    <property type="nucleotide sequence ID" value="NZ_JAMSLR010000015.1"/>
</dbReference>
<evidence type="ECO:0000256" key="2">
    <source>
        <dbReference type="ARBA" id="ARBA00007362"/>
    </source>
</evidence>
<feature type="transmembrane region" description="Helical" evidence="6">
    <location>
        <begin position="198"/>
        <end position="217"/>
    </location>
</feature>
<comment type="subcellular location">
    <subcellularLocation>
        <location evidence="1">Membrane</location>
        <topology evidence="1">Multi-pass membrane protein</topology>
    </subcellularLocation>
</comment>
<dbReference type="PANTHER" id="PTHR32322">
    <property type="entry name" value="INNER MEMBRANE TRANSPORTER"/>
    <property type="match status" value="1"/>
</dbReference>
<evidence type="ECO:0000259" key="7">
    <source>
        <dbReference type="Pfam" id="PF00892"/>
    </source>
</evidence>
<feature type="transmembrane region" description="Helical" evidence="6">
    <location>
        <begin position="257"/>
        <end position="277"/>
    </location>
</feature>
<evidence type="ECO:0000313" key="9">
    <source>
        <dbReference type="Proteomes" id="UP001165306"/>
    </source>
</evidence>
<evidence type="ECO:0000256" key="1">
    <source>
        <dbReference type="ARBA" id="ARBA00004141"/>
    </source>
</evidence>
<name>A0AA42BC12_9BACT</name>
<keyword evidence="3 6" id="KW-0812">Transmembrane</keyword>
<evidence type="ECO:0000313" key="8">
    <source>
        <dbReference type="EMBL" id="MCM8750420.1"/>
    </source>
</evidence>
<organism evidence="8 9">
    <name type="scientific">Thermalbibacter longus</name>
    <dbReference type="NCBI Taxonomy" id="2951981"/>
    <lineage>
        <taxon>Bacteria</taxon>
        <taxon>Pseudomonadati</taxon>
        <taxon>Thermomicrobiota</taxon>
        <taxon>Thermomicrobia</taxon>
        <taxon>Thermomicrobiales</taxon>
        <taxon>Thermomicrobiaceae</taxon>
        <taxon>Thermalbibacter</taxon>
    </lineage>
</organism>
<feature type="transmembrane region" description="Helical" evidence="6">
    <location>
        <begin position="73"/>
        <end position="95"/>
    </location>
</feature>
<dbReference type="SUPFAM" id="SSF103481">
    <property type="entry name" value="Multidrug resistance efflux transporter EmrE"/>
    <property type="match status" value="2"/>
</dbReference>
<keyword evidence="4 6" id="KW-1133">Transmembrane helix</keyword>